<evidence type="ECO:0000313" key="1">
    <source>
        <dbReference type="EMBL" id="MBA0840964.1"/>
    </source>
</evidence>
<dbReference type="AlphaFoldDB" id="A0A7J9K3G0"/>
<protein>
    <submittedName>
        <fullName evidence="1">Uncharacterized protein</fullName>
    </submittedName>
</protein>
<proteinExistence type="predicted"/>
<sequence>DRKCLLSSILRELLSIERICGYAKVR</sequence>
<keyword evidence="2" id="KW-1185">Reference proteome</keyword>
<dbReference type="Proteomes" id="UP000593575">
    <property type="component" value="Unassembled WGS sequence"/>
</dbReference>
<comment type="caution">
    <text evidence="1">The sequence shown here is derived from an EMBL/GenBank/DDBJ whole genome shotgun (WGS) entry which is preliminary data.</text>
</comment>
<gene>
    <name evidence="1" type="ORF">Goarm_003499</name>
</gene>
<dbReference type="EMBL" id="JABFAE010000011">
    <property type="protein sequence ID" value="MBA0840964.1"/>
    <property type="molecule type" value="Genomic_DNA"/>
</dbReference>
<reference evidence="1 2" key="1">
    <citation type="journal article" date="2019" name="Genome Biol. Evol.">
        <title>Insights into the evolution of the New World diploid cottons (Gossypium, subgenus Houzingenia) based on genome sequencing.</title>
        <authorList>
            <person name="Grover C.E."/>
            <person name="Arick M.A. 2nd"/>
            <person name="Thrash A."/>
            <person name="Conover J.L."/>
            <person name="Sanders W.S."/>
            <person name="Peterson D.G."/>
            <person name="Frelichowski J.E."/>
            <person name="Scheffler J.A."/>
            <person name="Scheffler B.E."/>
            <person name="Wendel J.F."/>
        </authorList>
    </citation>
    <scope>NUCLEOTIDE SEQUENCE [LARGE SCALE GENOMIC DNA]</scope>
    <source>
        <strain evidence="1">6</strain>
        <tissue evidence="1">Leaf</tissue>
    </source>
</reference>
<feature type="non-terminal residue" evidence="1">
    <location>
        <position position="1"/>
    </location>
</feature>
<accession>A0A7J9K3G0</accession>
<evidence type="ECO:0000313" key="2">
    <source>
        <dbReference type="Proteomes" id="UP000593575"/>
    </source>
</evidence>
<organism evidence="1 2">
    <name type="scientific">Gossypium armourianum</name>
    <dbReference type="NCBI Taxonomy" id="34283"/>
    <lineage>
        <taxon>Eukaryota</taxon>
        <taxon>Viridiplantae</taxon>
        <taxon>Streptophyta</taxon>
        <taxon>Embryophyta</taxon>
        <taxon>Tracheophyta</taxon>
        <taxon>Spermatophyta</taxon>
        <taxon>Magnoliopsida</taxon>
        <taxon>eudicotyledons</taxon>
        <taxon>Gunneridae</taxon>
        <taxon>Pentapetalae</taxon>
        <taxon>rosids</taxon>
        <taxon>malvids</taxon>
        <taxon>Malvales</taxon>
        <taxon>Malvaceae</taxon>
        <taxon>Malvoideae</taxon>
        <taxon>Gossypium</taxon>
    </lineage>
</organism>
<name>A0A7J9K3G0_9ROSI</name>